<feature type="signal peptide" evidence="1">
    <location>
        <begin position="1"/>
        <end position="23"/>
    </location>
</feature>
<evidence type="ECO:0000313" key="2">
    <source>
        <dbReference type="EMBL" id="AXY03671.1"/>
    </source>
</evidence>
<keyword evidence="1" id="KW-0732">Signal</keyword>
<sequence>MNKNKITSAILLPSIIWFPPLVAAECDGDTCNEHMVVMAEPISDGTMTITDPKLPRQPLRFI</sequence>
<keyword evidence="3" id="KW-1185">Reference proteome</keyword>
<geneLocation type="plasmid" evidence="3">
    <name>pva1</name>
</geneLocation>
<dbReference type="Proteomes" id="UP000262832">
    <property type="component" value="Plasmid pVa1"/>
</dbReference>
<dbReference type="GeneID" id="39681109"/>
<feature type="chain" id="PRO_5045672980" evidence="1">
    <location>
        <begin position="24"/>
        <end position="62"/>
    </location>
</feature>
<gene>
    <name evidence="2" type="ORF">D1115_22540</name>
</gene>
<dbReference type="RefSeq" id="WP_128813553.1">
    <property type="nucleotide sequence ID" value="NZ_CP032095.1"/>
</dbReference>
<name>A0ABM6Z0J2_9VIBR</name>
<organism evidence="2 3">
    <name type="scientific">Vibrio alfacsensis</name>
    <dbReference type="NCBI Taxonomy" id="1074311"/>
    <lineage>
        <taxon>Bacteria</taxon>
        <taxon>Pseudomonadati</taxon>
        <taxon>Pseudomonadota</taxon>
        <taxon>Gammaproteobacteria</taxon>
        <taxon>Vibrionales</taxon>
        <taxon>Vibrionaceae</taxon>
        <taxon>Vibrio</taxon>
    </lineage>
</organism>
<evidence type="ECO:0000256" key="1">
    <source>
        <dbReference type="SAM" id="SignalP"/>
    </source>
</evidence>
<keyword evidence="2" id="KW-0614">Plasmid</keyword>
<evidence type="ECO:0000313" key="3">
    <source>
        <dbReference type="Proteomes" id="UP000262832"/>
    </source>
</evidence>
<protein>
    <submittedName>
        <fullName evidence="2">Uncharacterized protein</fullName>
    </submittedName>
</protein>
<accession>A0ABM6Z0J2</accession>
<proteinExistence type="predicted"/>
<reference evidence="2 3" key="1">
    <citation type="submission" date="2018-08" db="EMBL/GenBank/DDBJ databases">
        <title>Genomic taxonomy of the Vibrionaceae family.</title>
        <authorList>
            <person name="Gomez-Gil B."/>
            <person name="Tanaka M."/>
            <person name="Sawabe T."/>
            <person name="Enciso-Ibarra K."/>
        </authorList>
    </citation>
    <scope>NUCLEOTIDE SEQUENCE [LARGE SCALE GENOMIC DNA]</scope>
    <source>
        <strain evidence="2 3">CAIM 1831</strain>
        <plasmid evidence="3">pva1</plasmid>
    </source>
</reference>
<dbReference type="EMBL" id="CP032095">
    <property type="protein sequence ID" value="AXY03671.1"/>
    <property type="molecule type" value="Genomic_DNA"/>
</dbReference>